<feature type="compositionally biased region" description="Polar residues" evidence="1">
    <location>
        <begin position="807"/>
        <end position="819"/>
    </location>
</feature>
<accession>A0A9W8J2Z4</accession>
<evidence type="ECO:0000256" key="1">
    <source>
        <dbReference type="SAM" id="MobiDB-lite"/>
    </source>
</evidence>
<proteinExistence type="predicted"/>
<feature type="region of interest" description="Disordered" evidence="1">
    <location>
        <begin position="353"/>
        <end position="382"/>
    </location>
</feature>
<feature type="compositionally biased region" description="Polar residues" evidence="1">
    <location>
        <begin position="41"/>
        <end position="66"/>
    </location>
</feature>
<comment type="caution">
    <text evidence="2">The sequence shown here is derived from an EMBL/GenBank/DDBJ whole genome shotgun (WGS) entry which is preliminary data.</text>
</comment>
<feature type="compositionally biased region" description="Low complexity" evidence="1">
    <location>
        <begin position="303"/>
        <end position="315"/>
    </location>
</feature>
<dbReference type="OrthoDB" id="10386982at2759"/>
<feature type="compositionally biased region" description="Low complexity" evidence="1">
    <location>
        <begin position="273"/>
        <end position="282"/>
    </location>
</feature>
<gene>
    <name evidence="2" type="ORF">H1R20_g11682</name>
</gene>
<feature type="compositionally biased region" description="Polar residues" evidence="1">
    <location>
        <begin position="283"/>
        <end position="301"/>
    </location>
</feature>
<dbReference type="AlphaFoldDB" id="A0A9W8J2Z4"/>
<reference evidence="2" key="1">
    <citation type="submission" date="2022-06" db="EMBL/GenBank/DDBJ databases">
        <title>Genome Sequence of Candolleomyces eurysporus.</title>
        <authorList>
            <person name="Buettner E."/>
        </authorList>
    </citation>
    <scope>NUCLEOTIDE SEQUENCE</scope>
    <source>
        <strain evidence="2">VTCC 930004</strain>
    </source>
</reference>
<dbReference type="Proteomes" id="UP001140091">
    <property type="component" value="Unassembled WGS sequence"/>
</dbReference>
<feature type="region of interest" description="Disordered" evidence="1">
    <location>
        <begin position="39"/>
        <end position="94"/>
    </location>
</feature>
<feature type="region of interest" description="Disordered" evidence="1">
    <location>
        <begin position="107"/>
        <end position="141"/>
    </location>
</feature>
<evidence type="ECO:0000313" key="3">
    <source>
        <dbReference type="Proteomes" id="UP001140091"/>
    </source>
</evidence>
<organism evidence="2 3">
    <name type="scientific">Candolleomyces eurysporus</name>
    <dbReference type="NCBI Taxonomy" id="2828524"/>
    <lineage>
        <taxon>Eukaryota</taxon>
        <taxon>Fungi</taxon>
        <taxon>Dikarya</taxon>
        <taxon>Basidiomycota</taxon>
        <taxon>Agaricomycotina</taxon>
        <taxon>Agaricomycetes</taxon>
        <taxon>Agaricomycetidae</taxon>
        <taxon>Agaricales</taxon>
        <taxon>Agaricineae</taxon>
        <taxon>Psathyrellaceae</taxon>
        <taxon>Candolleomyces</taxon>
    </lineage>
</organism>
<sequence length="819" mass="88924">MDSSPTPAPRTNGKGKKVNIMDFFTEPPHLVERRRKAALQTVPTTPNNATRPQAQQWGKTGVSQAQIIMPSAPGKDTQMAAGNQEDDKTDVADDATDVGDLKDFEEVEAEAQAAGLSSEVTTNFRTPVHQTSQGQGQRRNGLVRQDAITPESAYQEFSSPSTSGPFSKAPLPSLFERLAATPTTPDPTAPTPAMVDDFIASALNMHTSHLVSQQHHDARPPAGQAASNLQIQNGVATQPKLERMTPEMVGGTADATSAMQVQETPSMQERARSSAFSAGSGFNSTARSTFGGASSAQTRSAWGTGNNQQPQTTSTTSFAQTLENDLAQFGFGAKITQARATDQEGNLQLQFQPEAPSSTQPKGLQQQQATESTPQPNMTAAAPQNTFSFNSAFSFSTTSGFSVNPAPSTSAVTTWNPKTQNSVAFDGAPSKPAATIYAPSTQNHVAFGAVPSTSTAAIGNPNNQIDFATQQVWAPPPPKVLTDVERCNLWWAEMSRRVAFDEEQKRAREAKAREEAAKMKVPMKTPPFAVVTGPEEKGKVEEVKGVRVRPEEIIPGNAASEFYKKILEHEEAFDKRRNAGGSLLLTETGKPETKADGWRRYNAIMDKKEEERKKRRFEEAFNGTRKRRYYLAGDDDLENIAASHHTLSPRVAYHQLYPADDVAVPPLPVPHPPNASFPVPAVEEQGDGWVNPEWVNEGKAKERKVIGLGRSLKALASGVFTTVKGKLKAIWGRGQAMKKAQATTPHFKVTEQELAELGVNFEDYQKMARQVFEEMGFQVPQEPVVNPFDDDDEEDGDYIDDGDSESTESIFTGSVSDDL</sequence>
<dbReference type="EMBL" id="JANBPK010001189">
    <property type="protein sequence ID" value="KAJ2925379.1"/>
    <property type="molecule type" value="Genomic_DNA"/>
</dbReference>
<evidence type="ECO:0000313" key="2">
    <source>
        <dbReference type="EMBL" id="KAJ2925379.1"/>
    </source>
</evidence>
<feature type="region of interest" description="Disordered" evidence="1">
    <location>
        <begin position="1"/>
        <end position="20"/>
    </location>
</feature>
<keyword evidence="3" id="KW-1185">Reference proteome</keyword>
<feature type="region of interest" description="Disordered" evidence="1">
    <location>
        <begin position="261"/>
        <end position="315"/>
    </location>
</feature>
<protein>
    <submittedName>
        <fullName evidence="2">Uncharacterized protein</fullName>
    </submittedName>
</protein>
<feature type="region of interest" description="Disordered" evidence="1">
    <location>
        <begin position="779"/>
        <end position="819"/>
    </location>
</feature>
<feature type="compositionally biased region" description="Polar residues" evidence="1">
    <location>
        <begin position="118"/>
        <end position="138"/>
    </location>
</feature>
<feature type="non-terminal residue" evidence="2">
    <location>
        <position position="819"/>
    </location>
</feature>
<feature type="compositionally biased region" description="Acidic residues" evidence="1">
    <location>
        <begin position="788"/>
        <end position="806"/>
    </location>
</feature>
<name>A0A9W8J2Z4_9AGAR</name>